<gene>
    <name evidence="1" type="ORF">OUZ56_005444</name>
</gene>
<protein>
    <submittedName>
        <fullName evidence="1">Uncharacterized protein</fullName>
    </submittedName>
</protein>
<dbReference type="EMBL" id="JAOYFB010000001">
    <property type="protein sequence ID" value="KAK4003689.1"/>
    <property type="molecule type" value="Genomic_DNA"/>
</dbReference>
<evidence type="ECO:0000313" key="1">
    <source>
        <dbReference type="EMBL" id="KAK4003689.1"/>
    </source>
</evidence>
<keyword evidence="2" id="KW-1185">Reference proteome</keyword>
<accession>A0ABQ9YST4</accession>
<sequence>MPKSSLSYEVIPGLGSYVNDMTSTTFGQFQYGFVLQTIDGGKSLLRAEVEAWEYLVYLSLNRQDDFWLSLHVNV</sequence>
<dbReference type="Proteomes" id="UP001234178">
    <property type="component" value="Unassembled WGS sequence"/>
</dbReference>
<comment type="caution">
    <text evidence="1">The sequence shown here is derived from an EMBL/GenBank/DDBJ whole genome shotgun (WGS) entry which is preliminary data.</text>
</comment>
<organism evidence="1 2">
    <name type="scientific">Daphnia magna</name>
    <dbReference type="NCBI Taxonomy" id="35525"/>
    <lineage>
        <taxon>Eukaryota</taxon>
        <taxon>Metazoa</taxon>
        <taxon>Ecdysozoa</taxon>
        <taxon>Arthropoda</taxon>
        <taxon>Crustacea</taxon>
        <taxon>Branchiopoda</taxon>
        <taxon>Diplostraca</taxon>
        <taxon>Cladocera</taxon>
        <taxon>Anomopoda</taxon>
        <taxon>Daphniidae</taxon>
        <taxon>Daphnia</taxon>
    </lineage>
</organism>
<name>A0ABQ9YST4_9CRUS</name>
<reference evidence="1 2" key="1">
    <citation type="journal article" date="2023" name="Nucleic Acids Res.">
        <title>The hologenome of Daphnia magna reveals possible DNA methylation and microbiome-mediated evolution of the host genome.</title>
        <authorList>
            <person name="Chaturvedi A."/>
            <person name="Li X."/>
            <person name="Dhandapani V."/>
            <person name="Marshall H."/>
            <person name="Kissane S."/>
            <person name="Cuenca-Cambronero M."/>
            <person name="Asole G."/>
            <person name="Calvet F."/>
            <person name="Ruiz-Romero M."/>
            <person name="Marangio P."/>
            <person name="Guigo R."/>
            <person name="Rago D."/>
            <person name="Mirbahai L."/>
            <person name="Eastwood N."/>
            <person name="Colbourne J.K."/>
            <person name="Zhou J."/>
            <person name="Mallon E."/>
            <person name="Orsini L."/>
        </authorList>
    </citation>
    <scope>NUCLEOTIDE SEQUENCE [LARGE SCALE GENOMIC DNA]</scope>
    <source>
        <strain evidence="1">LRV0_1</strain>
    </source>
</reference>
<proteinExistence type="predicted"/>
<evidence type="ECO:0000313" key="2">
    <source>
        <dbReference type="Proteomes" id="UP001234178"/>
    </source>
</evidence>